<dbReference type="RefSeq" id="WP_012908334.1">
    <property type="nucleotide sequence ID" value="NZ_CAJTBI010000002.1"/>
</dbReference>
<dbReference type="EMBL" id="CP038008">
    <property type="protein sequence ID" value="QBY30673.1"/>
    <property type="molecule type" value="Genomic_DNA"/>
</dbReference>
<keyword evidence="1" id="KW-0812">Transmembrane</keyword>
<accession>A0A482PKN5</accession>
<protein>
    <submittedName>
        <fullName evidence="2">DUF1240 domain-containing protein</fullName>
    </submittedName>
</protein>
<name>A0A482PKN5_CITRO</name>
<proteinExistence type="predicted"/>
<feature type="transmembrane region" description="Helical" evidence="1">
    <location>
        <begin position="6"/>
        <end position="27"/>
    </location>
</feature>
<dbReference type="Pfam" id="PF06836">
    <property type="entry name" value="DUF1240"/>
    <property type="match status" value="1"/>
</dbReference>
<dbReference type="InterPro" id="IPR010665">
    <property type="entry name" value="DUF1240"/>
</dbReference>
<keyword evidence="1" id="KW-1133">Transmembrane helix</keyword>
<sequence>MKKIYLRLYAIALILFFLANLDFLLFGRVMTDFLSLIKMGDIISYDKTCLLLSGAPVIILVLILSVVALFSKDAHASIPAPIEAPVVFIVVFSLIIGFIVNFVVPILLAAFSYTSCPQEKLHDYYVTDIELCKTIVDKRSFW</sequence>
<reference evidence="2" key="1">
    <citation type="submission" date="2019-03" db="EMBL/GenBank/DDBJ databases">
        <title>Complete genome sequence of enteropathogenic Citrobacter rodentium strain DBS100.</title>
        <authorList>
            <person name="Popov G."/>
            <person name="Fiebig A."/>
            <person name="Shideler S."/>
            <person name="Coombes B."/>
            <person name="Savchenko A."/>
        </authorList>
    </citation>
    <scope>NUCLEOTIDE SEQUENCE</scope>
    <source>
        <strain evidence="2">DBS100</strain>
    </source>
</reference>
<dbReference type="AlphaFoldDB" id="A0A482PKN5"/>
<feature type="transmembrane region" description="Helical" evidence="1">
    <location>
        <begin position="86"/>
        <end position="111"/>
    </location>
</feature>
<organism evidence="2">
    <name type="scientific">Citrobacter rodentium</name>
    <dbReference type="NCBI Taxonomy" id="67825"/>
    <lineage>
        <taxon>Bacteria</taxon>
        <taxon>Pseudomonadati</taxon>
        <taxon>Pseudomonadota</taxon>
        <taxon>Gammaproteobacteria</taxon>
        <taxon>Enterobacterales</taxon>
        <taxon>Enterobacteriaceae</taxon>
        <taxon>Citrobacter</taxon>
    </lineage>
</organism>
<keyword evidence="1" id="KW-0472">Membrane</keyword>
<gene>
    <name evidence="2" type="ORF">E2R62_18760</name>
</gene>
<evidence type="ECO:0000313" key="2">
    <source>
        <dbReference type="EMBL" id="QBY30673.1"/>
    </source>
</evidence>
<evidence type="ECO:0000256" key="1">
    <source>
        <dbReference type="SAM" id="Phobius"/>
    </source>
</evidence>
<dbReference type="OMA" id="IMMMTIS"/>
<feature type="transmembrane region" description="Helical" evidence="1">
    <location>
        <begin position="48"/>
        <end position="71"/>
    </location>
</feature>